<dbReference type="Proteomes" id="UP000281406">
    <property type="component" value="Unassembled WGS sequence"/>
</dbReference>
<keyword evidence="13" id="KW-1185">Reference proteome</keyword>
<keyword evidence="2" id="KW-0808">Transferase</keyword>
<sequence length="427" mass="47640">MQTFVKGKRVGYWLSEKKIKKLSFQTFVDLCRKQGIEMIQLDLSQPIEKQGPFDVIIHKLTDHIVDADQNVTESMLLVQGVQDYIDAHPETVILDPLPAIRTLLDRCKSYKLIHKLEDCMQDDRICSPPFMVLKSECGTETLEQLHKHGITFPFTLPGSTSERRLIIGRLLHRHHTHASCCSRVQLWPILSRHSDMAIIFSEEDLKDIKPPCVLQSFINHNAVLYKVFVVGEAYSVVQRPSIRNFPSGPTDRRAISFNSHHVSKPESSSHLTFRDNMEGQYWAPNNDVIQKISRRLRQALGISLFGIDIIINNQTGQHAVIDINAFPGYEGVPEFFDDLLSHITSVLQGQASSGAACGHLRVNGIAQSPSVACGMHSGLLGNESSWLMDSEGMKKGPHQGLSCGGACMSPNFHQHGRSSLAAETSSQ</sequence>
<dbReference type="Gene3D" id="3.40.50.11370">
    <property type="match status" value="1"/>
</dbReference>
<name>A0A3N0XI12_ANAGA</name>
<dbReference type="InterPro" id="IPR040464">
    <property type="entry name" value="InsP(3)kin_ATP-grasp"/>
</dbReference>
<comment type="cofactor">
    <cofactor evidence="9">
        <name>Mg(2+)</name>
        <dbReference type="ChEBI" id="CHEBI:18420"/>
    </cofactor>
    <text evidence="9">Binds 2 magnesium ions per subunit.</text>
</comment>
<dbReference type="Gene3D" id="3.30.470.20">
    <property type="entry name" value="ATP-grasp fold, B domain"/>
    <property type="match status" value="1"/>
</dbReference>
<dbReference type="PIRSF" id="PIRSF038186">
    <property type="entry name" value="ITPK"/>
    <property type="match status" value="1"/>
</dbReference>
<evidence type="ECO:0000259" key="11">
    <source>
        <dbReference type="Pfam" id="PF17927"/>
    </source>
</evidence>
<feature type="binding site" evidence="8">
    <location>
        <position position="226"/>
    </location>
    <ligand>
        <name>1D-myo-inositol 1,3,4-trisphosphate</name>
        <dbReference type="ChEBI" id="CHEBI:58414"/>
    </ligand>
</feature>
<feature type="binding site" evidence="8">
    <location>
        <position position="18"/>
    </location>
    <ligand>
        <name>1D-myo-inositol 1,3,4-trisphosphate</name>
        <dbReference type="ChEBI" id="CHEBI:58414"/>
    </ligand>
</feature>
<keyword evidence="3 9" id="KW-0479">Metal-binding</keyword>
<evidence type="ECO:0000256" key="1">
    <source>
        <dbReference type="ARBA" id="ARBA00009601"/>
    </source>
</evidence>
<dbReference type="PANTHER" id="PTHR14217">
    <property type="entry name" value="INOSITOL-TETRAKISPHOSPHATE 1-KINASE"/>
    <property type="match status" value="1"/>
</dbReference>
<evidence type="ECO:0000256" key="5">
    <source>
        <dbReference type="ARBA" id="ARBA00022777"/>
    </source>
</evidence>
<accession>A0A3N0XI12</accession>
<dbReference type="OrthoDB" id="25308at2759"/>
<dbReference type="PANTHER" id="PTHR14217:SF1">
    <property type="entry name" value="INOSITOL-TETRAKISPHOSPHATE 1-KINASE"/>
    <property type="match status" value="1"/>
</dbReference>
<dbReference type="GO" id="GO:0005524">
    <property type="term" value="F:ATP binding"/>
    <property type="evidence" value="ECO:0007669"/>
    <property type="project" value="UniProtKB-KW"/>
</dbReference>
<feature type="binding site" evidence="8">
    <location>
        <position position="106"/>
    </location>
    <ligand>
        <name>ATP</name>
        <dbReference type="ChEBI" id="CHEBI:30616"/>
    </ligand>
</feature>
<feature type="binding site" evidence="8">
    <location>
        <position position="59"/>
    </location>
    <ligand>
        <name>1D-myo-inositol 1,3,4-trisphosphate</name>
        <dbReference type="ChEBI" id="CHEBI:58414"/>
    </ligand>
</feature>
<dbReference type="GO" id="GO:0047325">
    <property type="term" value="F:inositol-3,4,5,6-tetrakisphosphate 1-kinase activity"/>
    <property type="evidence" value="ECO:0007669"/>
    <property type="project" value="InterPro"/>
</dbReference>
<dbReference type="EMBL" id="RJVU01072567">
    <property type="protein sequence ID" value="ROI33833.1"/>
    <property type="molecule type" value="Genomic_DNA"/>
</dbReference>
<evidence type="ECO:0000256" key="6">
    <source>
        <dbReference type="ARBA" id="ARBA00022840"/>
    </source>
</evidence>
<evidence type="ECO:0000256" key="9">
    <source>
        <dbReference type="PIRSR" id="PIRSR038186-2"/>
    </source>
</evidence>
<feature type="binding site" evidence="8">
    <location>
        <position position="193"/>
    </location>
    <ligand>
        <name>1D-myo-inositol 1,3,4-trisphosphate</name>
        <dbReference type="ChEBI" id="CHEBI:58414"/>
    </ligand>
</feature>
<dbReference type="InterPro" id="IPR008656">
    <property type="entry name" value="Inositol_tetrakis-P_1-kinase"/>
</dbReference>
<evidence type="ECO:0000259" key="10">
    <source>
        <dbReference type="Pfam" id="PF05770"/>
    </source>
</evidence>
<feature type="domain" description="Inositol 1,3,4-trisphosphate 5/6-kinase ATP-grasp" evidence="10">
    <location>
        <begin position="194"/>
        <end position="344"/>
    </location>
</feature>
<dbReference type="InterPro" id="IPR041429">
    <property type="entry name" value="ITPK1_N"/>
</dbReference>
<evidence type="ECO:0000256" key="4">
    <source>
        <dbReference type="ARBA" id="ARBA00022741"/>
    </source>
</evidence>
<dbReference type="Pfam" id="PF17927">
    <property type="entry name" value="Ins134_P3_kin_N"/>
    <property type="match status" value="1"/>
</dbReference>
<keyword evidence="5 12" id="KW-0418">Kinase</keyword>
<feature type="binding site" evidence="9">
    <location>
        <position position="322"/>
    </location>
    <ligand>
        <name>Mg(2+)</name>
        <dbReference type="ChEBI" id="CHEBI:18420"/>
        <label>1</label>
    </ligand>
</feature>
<dbReference type="GO" id="GO:0052725">
    <property type="term" value="F:inositol-1,3,4-trisphosphate 6-kinase activity"/>
    <property type="evidence" value="ECO:0007669"/>
    <property type="project" value="InterPro"/>
</dbReference>
<comment type="similarity">
    <text evidence="1">Belongs to the ITPK1 family.</text>
</comment>
<comment type="caution">
    <text evidence="12">The sequence shown here is derived from an EMBL/GenBank/DDBJ whole genome shotgun (WGS) entry which is preliminary data.</text>
</comment>
<dbReference type="FunFam" id="3.40.50.11370:FF:000001">
    <property type="entry name" value="Inositol-tetrakisphosphate 1-kinase"/>
    <property type="match status" value="1"/>
</dbReference>
<organism evidence="12 13">
    <name type="scientific">Anabarilius grahami</name>
    <name type="common">Kanglang fish</name>
    <name type="synonym">Barilius grahami</name>
    <dbReference type="NCBI Taxonomy" id="495550"/>
    <lineage>
        <taxon>Eukaryota</taxon>
        <taxon>Metazoa</taxon>
        <taxon>Chordata</taxon>
        <taxon>Craniata</taxon>
        <taxon>Vertebrata</taxon>
        <taxon>Euteleostomi</taxon>
        <taxon>Actinopterygii</taxon>
        <taxon>Neopterygii</taxon>
        <taxon>Teleostei</taxon>
        <taxon>Ostariophysi</taxon>
        <taxon>Cypriniformes</taxon>
        <taxon>Xenocyprididae</taxon>
        <taxon>Xenocypridinae</taxon>
        <taxon>Xenocypridinae incertae sedis</taxon>
        <taxon>Anabarilius</taxon>
    </lineage>
</organism>
<feature type="binding site" evidence="8">
    <location>
        <position position="328"/>
    </location>
    <ligand>
        <name>1D-myo-inositol 1,3,4-trisphosphate</name>
        <dbReference type="ChEBI" id="CHEBI:58414"/>
    </ligand>
</feature>
<dbReference type="SUPFAM" id="SSF56059">
    <property type="entry name" value="Glutathione synthetase ATP-binding domain-like"/>
    <property type="match status" value="1"/>
</dbReference>
<feature type="binding site" evidence="9">
    <location>
        <position position="324"/>
    </location>
    <ligand>
        <name>Mg(2+)</name>
        <dbReference type="ChEBI" id="CHEBI:18420"/>
        <label>2</label>
    </ligand>
</feature>
<evidence type="ECO:0000256" key="2">
    <source>
        <dbReference type="ARBA" id="ARBA00022679"/>
    </source>
</evidence>
<keyword evidence="6" id="KW-0067">ATP-binding</keyword>
<evidence type="ECO:0000256" key="7">
    <source>
        <dbReference type="ARBA" id="ARBA00022842"/>
    </source>
</evidence>
<feature type="binding site" evidence="9">
    <location>
        <position position="322"/>
    </location>
    <ligand>
        <name>Mg(2+)</name>
        <dbReference type="ChEBI" id="CHEBI:18420"/>
        <label>2</label>
    </ligand>
</feature>
<reference evidence="12 13" key="1">
    <citation type="submission" date="2018-10" db="EMBL/GenBank/DDBJ databases">
        <title>Genome assembly for a Yunnan-Guizhou Plateau 3E fish, Anabarilius grahami (Regan), and its evolutionary and genetic applications.</title>
        <authorList>
            <person name="Jiang W."/>
        </authorList>
    </citation>
    <scope>NUCLEOTIDE SEQUENCE [LARGE SCALE GENOMIC DNA]</scope>
    <source>
        <strain evidence="12">AG-KIZ</strain>
        <tissue evidence="12">Muscle</tissue>
    </source>
</reference>
<gene>
    <name evidence="12" type="ORF">DPX16_20347</name>
</gene>
<feature type="binding site" evidence="9">
    <location>
        <position position="308"/>
    </location>
    <ligand>
        <name>Mg(2+)</name>
        <dbReference type="ChEBI" id="CHEBI:18420"/>
        <label>1</label>
    </ligand>
</feature>
<evidence type="ECO:0000256" key="8">
    <source>
        <dbReference type="PIRSR" id="PIRSR038186-1"/>
    </source>
</evidence>
<dbReference type="GO" id="GO:0032957">
    <property type="term" value="P:inositol trisphosphate metabolic process"/>
    <property type="evidence" value="ECO:0007669"/>
    <property type="project" value="InterPro"/>
</dbReference>
<feature type="binding site" evidence="8">
    <location>
        <position position="324"/>
    </location>
    <ligand>
        <name>1D-myo-inositol 1,3,4-trisphosphate</name>
        <dbReference type="ChEBI" id="CHEBI:58414"/>
    </ligand>
</feature>
<feature type="binding site" evidence="8">
    <location>
        <begin position="215"/>
        <end position="226"/>
    </location>
    <ligand>
        <name>ATP</name>
        <dbReference type="ChEBI" id="CHEBI:30616"/>
    </ligand>
</feature>
<proteinExistence type="inferred from homology"/>
<dbReference type="GO" id="GO:0052726">
    <property type="term" value="F:inositol-1,3,4-trisphosphate 5-kinase activity"/>
    <property type="evidence" value="ECO:0007669"/>
    <property type="project" value="InterPro"/>
</dbReference>
<dbReference type="GO" id="GO:0005737">
    <property type="term" value="C:cytoplasm"/>
    <property type="evidence" value="ECO:0007669"/>
    <property type="project" value="TreeGrafter"/>
</dbReference>
<dbReference type="GO" id="GO:0000287">
    <property type="term" value="F:magnesium ion binding"/>
    <property type="evidence" value="ECO:0007669"/>
    <property type="project" value="InterPro"/>
</dbReference>
<keyword evidence="7 9" id="KW-0460">Magnesium</keyword>
<evidence type="ECO:0000313" key="12">
    <source>
        <dbReference type="EMBL" id="ROI33833.1"/>
    </source>
</evidence>
<protein>
    <submittedName>
        <fullName evidence="12">Inositol-tetrakisphosphate 1-kinase</fullName>
    </submittedName>
</protein>
<feature type="binding site" evidence="8">
    <location>
        <position position="241"/>
    </location>
    <ligand>
        <name>ATP</name>
        <dbReference type="ChEBI" id="CHEBI:30616"/>
    </ligand>
</feature>
<feature type="domain" description="Inositol-tetrakisphosphate 1-kinase N-terminal" evidence="11">
    <location>
        <begin position="9"/>
        <end position="100"/>
    </location>
</feature>
<keyword evidence="4" id="KW-0547">Nucleotide-binding</keyword>
<dbReference type="AlphaFoldDB" id="A0A3N0XI12"/>
<evidence type="ECO:0000313" key="13">
    <source>
        <dbReference type="Proteomes" id="UP000281406"/>
    </source>
</evidence>
<dbReference type="Pfam" id="PF05770">
    <property type="entry name" value="Ins134_P3_kin"/>
    <property type="match status" value="1"/>
</dbReference>
<evidence type="ECO:0000256" key="3">
    <source>
        <dbReference type="ARBA" id="ARBA00022723"/>
    </source>
</evidence>